<reference evidence="3" key="1">
    <citation type="journal article" date="2019" name="Int. J. Syst. Evol. Microbiol.">
        <title>The Global Catalogue of Microorganisms (GCM) 10K type strain sequencing project: providing services to taxonomists for standard genome sequencing and annotation.</title>
        <authorList>
            <consortium name="The Broad Institute Genomics Platform"/>
            <consortium name="The Broad Institute Genome Sequencing Center for Infectious Disease"/>
            <person name="Wu L."/>
            <person name="Ma J."/>
        </authorList>
    </citation>
    <scope>NUCLEOTIDE SEQUENCE [LARGE SCALE GENOMIC DNA]</scope>
    <source>
        <strain evidence="3">JCM 17664</strain>
    </source>
</reference>
<dbReference type="InterPro" id="IPR001387">
    <property type="entry name" value="Cro/C1-type_HTH"/>
</dbReference>
<name>A0ABP8FP88_9BACT</name>
<evidence type="ECO:0000313" key="2">
    <source>
        <dbReference type="EMBL" id="GAA4308005.1"/>
    </source>
</evidence>
<proteinExistence type="predicted"/>
<evidence type="ECO:0000259" key="1">
    <source>
        <dbReference type="PROSITE" id="PS50943"/>
    </source>
</evidence>
<dbReference type="PROSITE" id="PS50943">
    <property type="entry name" value="HTH_CROC1"/>
    <property type="match status" value="1"/>
</dbReference>
<dbReference type="Proteomes" id="UP001501207">
    <property type="component" value="Unassembled WGS sequence"/>
</dbReference>
<dbReference type="InterPro" id="IPR010982">
    <property type="entry name" value="Lambda_DNA-bd_dom_sf"/>
</dbReference>
<dbReference type="SUPFAM" id="SSF47413">
    <property type="entry name" value="lambda repressor-like DNA-binding domains"/>
    <property type="match status" value="1"/>
</dbReference>
<comment type="caution">
    <text evidence="2">The sequence shown here is derived from an EMBL/GenBank/DDBJ whole genome shotgun (WGS) entry which is preliminary data.</text>
</comment>
<keyword evidence="3" id="KW-1185">Reference proteome</keyword>
<evidence type="ECO:0000313" key="3">
    <source>
        <dbReference type="Proteomes" id="UP001501207"/>
    </source>
</evidence>
<dbReference type="Gene3D" id="1.10.260.40">
    <property type="entry name" value="lambda repressor-like DNA-binding domains"/>
    <property type="match status" value="1"/>
</dbReference>
<organism evidence="2 3">
    <name type="scientific">Compostibacter hankyongensis</name>
    <dbReference type="NCBI Taxonomy" id="1007089"/>
    <lineage>
        <taxon>Bacteria</taxon>
        <taxon>Pseudomonadati</taxon>
        <taxon>Bacteroidota</taxon>
        <taxon>Chitinophagia</taxon>
        <taxon>Chitinophagales</taxon>
        <taxon>Chitinophagaceae</taxon>
        <taxon>Compostibacter</taxon>
    </lineage>
</organism>
<feature type="domain" description="HTH cro/C1-type" evidence="1">
    <location>
        <begin position="53"/>
        <end position="95"/>
    </location>
</feature>
<sequence>MKFKDKHSIAPEFEDLFSFKNKEEELEHEAKMIMFRFLSELEKLNPEKPIKKKELAKAIDTSASYVTQLYQGDKLINLLTLAKIQDAYNLSFEIKAKHNAENYKEEVEQNYQSFAPQTNWTDKNGYWVCIDKNPDYKSEDIEPLKNHPALKVA</sequence>
<dbReference type="EMBL" id="BAABFN010000002">
    <property type="protein sequence ID" value="GAA4308005.1"/>
    <property type="molecule type" value="Genomic_DNA"/>
</dbReference>
<protein>
    <recommendedName>
        <fullName evidence="1">HTH cro/C1-type domain-containing protein</fullName>
    </recommendedName>
</protein>
<gene>
    <name evidence="2" type="ORF">GCM10023143_15060</name>
</gene>
<accession>A0ABP8FP88</accession>
<dbReference type="RefSeq" id="WP_344977848.1">
    <property type="nucleotide sequence ID" value="NZ_BAABFN010000002.1"/>
</dbReference>